<dbReference type="OrthoDB" id="24725at10239"/>
<evidence type="ECO:0000313" key="2">
    <source>
        <dbReference type="Proteomes" id="UP000221837"/>
    </source>
</evidence>
<keyword evidence="2" id="KW-1185">Reference proteome</keyword>
<protein>
    <submittedName>
        <fullName evidence="1">Uncharacterized protein</fullName>
    </submittedName>
</protein>
<gene>
    <name evidence="1" type="ORF">BF_0010</name>
</gene>
<proteinExistence type="predicted"/>
<dbReference type="Proteomes" id="UP000221837">
    <property type="component" value="Genome"/>
</dbReference>
<sequence>MRTCKECGNDCKLDVNEIVNHYNEDGKIDFDLDADHVAIPELTDAESNMQNPVLQTAFNFSGDVPCINYGFNSGGYEKFQYFICADGGCLGIGTVINEFHKVNFNDPDDKQWYIVGVEVNYENTELVDDHTGDYIPAAYSED</sequence>
<evidence type="ECO:0000313" key="1">
    <source>
        <dbReference type="EMBL" id="AQW88535.1"/>
    </source>
</evidence>
<reference evidence="1" key="1">
    <citation type="submission" date="2017-02" db="EMBL/GenBank/DDBJ databases">
        <title>Genome sequence of Serratia marcescens phage BF.</title>
        <authorList>
            <person name="Casey E."/>
            <person name="Fitzgerald B."/>
            <person name="Mahony J."/>
            <person name="Lugli G."/>
            <person name="Ventura M."/>
            <person name="van Sinderen D."/>
        </authorList>
    </citation>
    <scope>NUCLEOTIDE SEQUENCE [LARGE SCALE GENOMIC DNA]</scope>
</reference>
<organism evidence="1 2">
    <name type="scientific">Serratia phage BF</name>
    <dbReference type="NCBI Taxonomy" id="1962671"/>
    <lineage>
        <taxon>Viruses</taxon>
        <taxon>Duplodnaviria</taxon>
        <taxon>Heunggongvirae</taxon>
        <taxon>Uroviricota</taxon>
        <taxon>Caudoviricetes</taxon>
        <taxon>Eneladusvirus</taxon>
        <taxon>Eneladusvirus BF</taxon>
    </lineage>
</organism>
<name>A0A1S6U9W9_9CAUD</name>
<dbReference type="EMBL" id="KY630187">
    <property type="protein sequence ID" value="AQW88535.1"/>
    <property type="molecule type" value="Genomic_DNA"/>
</dbReference>
<accession>A0A1S6U9W9</accession>